<feature type="region of interest" description="Disordered" evidence="1">
    <location>
        <begin position="114"/>
        <end position="174"/>
    </location>
</feature>
<evidence type="ECO:0000313" key="3">
    <source>
        <dbReference type="Proteomes" id="UP001152795"/>
    </source>
</evidence>
<comment type="caution">
    <text evidence="2">The sequence shown here is derived from an EMBL/GenBank/DDBJ whole genome shotgun (WGS) entry which is preliminary data.</text>
</comment>
<feature type="compositionally biased region" description="Basic residues" evidence="1">
    <location>
        <begin position="165"/>
        <end position="174"/>
    </location>
</feature>
<dbReference type="SMART" id="SM00595">
    <property type="entry name" value="MADF"/>
    <property type="match status" value="1"/>
</dbReference>
<dbReference type="Pfam" id="PF10545">
    <property type="entry name" value="MADF_DNA_bdg"/>
    <property type="match status" value="1"/>
</dbReference>
<evidence type="ECO:0000256" key="1">
    <source>
        <dbReference type="SAM" id="MobiDB-lite"/>
    </source>
</evidence>
<dbReference type="PANTHER" id="PTHR12243">
    <property type="entry name" value="MADF DOMAIN TRANSCRIPTION FACTOR"/>
    <property type="match status" value="1"/>
</dbReference>
<feature type="region of interest" description="Disordered" evidence="1">
    <location>
        <begin position="68"/>
        <end position="89"/>
    </location>
</feature>
<gene>
    <name evidence="2" type="ORF">PACLA_8A069798</name>
</gene>
<reference evidence="2" key="1">
    <citation type="submission" date="2020-04" db="EMBL/GenBank/DDBJ databases">
        <authorList>
            <person name="Alioto T."/>
            <person name="Alioto T."/>
            <person name="Gomez Garrido J."/>
        </authorList>
    </citation>
    <scope>NUCLEOTIDE SEQUENCE</scope>
    <source>
        <strain evidence="2">A484AB</strain>
    </source>
</reference>
<dbReference type="Proteomes" id="UP001152795">
    <property type="component" value="Unassembled WGS sequence"/>
</dbReference>
<dbReference type="PANTHER" id="PTHR12243:SF67">
    <property type="entry name" value="COREPRESSOR OF PANGOLIN, ISOFORM A-RELATED"/>
    <property type="match status" value="1"/>
</dbReference>
<dbReference type="InterPro" id="IPR039353">
    <property type="entry name" value="TF_Adf1"/>
</dbReference>
<evidence type="ECO:0000313" key="2">
    <source>
        <dbReference type="EMBL" id="CAB4038594.1"/>
    </source>
</evidence>
<keyword evidence="3" id="KW-1185">Reference proteome</keyword>
<dbReference type="EMBL" id="CACRXK020024378">
    <property type="protein sequence ID" value="CAB4038594.1"/>
    <property type="molecule type" value="Genomic_DNA"/>
</dbReference>
<dbReference type="InterPro" id="IPR006578">
    <property type="entry name" value="MADF-dom"/>
</dbReference>
<proteinExistence type="predicted"/>
<feature type="compositionally biased region" description="Acidic residues" evidence="1">
    <location>
        <begin position="126"/>
        <end position="153"/>
    </location>
</feature>
<dbReference type="PROSITE" id="PS51029">
    <property type="entry name" value="MADF"/>
    <property type="match status" value="1"/>
</dbReference>
<protein>
    <submittedName>
        <fullName evidence="2">Uncharacterized protein</fullName>
    </submittedName>
</protein>
<accession>A0A6S7K769</accession>
<dbReference type="OrthoDB" id="5989443at2759"/>
<organism evidence="2 3">
    <name type="scientific">Paramuricea clavata</name>
    <name type="common">Red gorgonian</name>
    <name type="synonym">Violescent sea-whip</name>
    <dbReference type="NCBI Taxonomy" id="317549"/>
    <lineage>
        <taxon>Eukaryota</taxon>
        <taxon>Metazoa</taxon>
        <taxon>Cnidaria</taxon>
        <taxon>Anthozoa</taxon>
        <taxon>Octocorallia</taxon>
        <taxon>Malacalcyonacea</taxon>
        <taxon>Plexauridae</taxon>
        <taxon>Paramuricea</taxon>
    </lineage>
</organism>
<sequence length="280" mass="31670">MASNTSEQLSELLSEEKLVEIWPDYPCLYDVRSAEFKDRDRRQQATEEIARKIAQNVDWVKSKLRQLRNSFTKARKPPPSGSARRNPTKRTSWILDKLQFLDAYVASRPTTSNMEVADPITPTDVADSDNDESGDILADLDPDGDDNLLDDVNDTTTPRSTKLPLKSRPKSMKKKLQEEEFEVMKGLASSIAQNNKEKKKAKPEGGESEAVGNFVIESMKKLDPTVQHIVQYHINNILFQAQMGMLGQGQTQMSGAKQQSSRQVQQFSPWFNHDENILNS</sequence>
<dbReference type="AlphaFoldDB" id="A0A6S7K769"/>
<name>A0A6S7K769_PARCT</name>